<comment type="caution">
    <text evidence="3">The sequence shown here is derived from an EMBL/GenBank/DDBJ whole genome shotgun (WGS) entry which is preliminary data.</text>
</comment>
<evidence type="ECO:0000313" key="4">
    <source>
        <dbReference type="Proteomes" id="UP000004935"/>
    </source>
</evidence>
<keyword evidence="2" id="KW-1133">Transmembrane helix</keyword>
<dbReference type="HOGENOM" id="CLU_113198_2_2_9"/>
<dbReference type="eggNOG" id="COG1302">
    <property type="taxonomic scope" value="Bacteria"/>
</dbReference>
<accession>B0M9Z2</accession>
<dbReference type="Pfam" id="PF03780">
    <property type="entry name" value="Asp23"/>
    <property type="match status" value="1"/>
</dbReference>
<sequence>MWAHKNTKYGGKAMKGHMNTKNGEISIENQVIAKYAGICALGCFGIVGMAMVNMKDGIVKLLTRDNIRKGVFVSVKNNKISIDFHIIVSYGVSISAVADNLMSSVKYRVEEFTSLEVERINVYVEGVKDIG</sequence>
<dbReference type="PANTHER" id="PTHR34297">
    <property type="entry name" value="HYPOTHETICAL CYTOSOLIC PROTEIN-RELATED"/>
    <property type="match status" value="1"/>
</dbReference>
<dbReference type="Proteomes" id="UP000004935">
    <property type="component" value="Unassembled WGS sequence"/>
</dbReference>
<comment type="similarity">
    <text evidence="1">Belongs to the asp23 family.</text>
</comment>
<evidence type="ECO:0000313" key="3">
    <source>
        <dbReference type="EMBL" id="EDR99114.1"/>
    </source>
</evidence>
<evidence type="ECO:0000256" key="1">
    <source>
        <dbReference type="ARBA" id="ARBA00005721"/>
    </source>
</evidence>
<dbReference type="AlphaFoldDB" id="B0M9Z2"/>
<evidence type="ECO:0000256" key="2">
    <source>
        <dbReference type="SAM" id="Phobius"/>
    </source>
</evidence>
<protein>
    <recommendedName>
        <fullName evidence="5">Asp23/Gls24 family envelope stress response protein</fullName>
    </recommendedName>
</protein>
<keyword evidence="2" id="KW-0812">Transmembrane</keyword>
<dbReference type="STRING" id="411490.ANACAC_00365"/>
<dbReference type="PANTHER" id="PTHR34297:SF2">
    <property type="entry name" value="ASP23_GLS24 FAMILY ENVELOPE STRESS RESPONSE PROTEIN"/>
    <property type="match status" value="1"/>
</dbReference>
<reference evidence="3" key="1">
    <citation type="submission" date="2007-11" db="EMBL/GenBank/DDBJ databases">
        <authorList>
            <person name="Fulton L."/>
            <person name="Clifton S."/>
            <person name="Fulton B."/>
            <person name="Xu J."/>
            <person name="Minx P."/>
            <person name="Pepin K.H."/>
            <person name="Johnson M."/>
            <person name="Thiruvilangam P."/>
            <person name="Bhonagiri V."/>
            <person name="Nash W.E."/>
            <person name="Mardis E.R."/>
            <person name="Wilson R.K."/>
        </authorList>
    </citation>
    <scope>NUCLEOTIDE SEQUENCE [LARGE SCALE GENOMIC DNA]</scope>
    <source>
        <strain evidence="3">DSM 14662</strain>
    </source>
</reference>
<keyword evidence="2" id="KW-0472">Membrane</keyword>
<keyword evidence="4" id="KW-1185">Reference proteome</keyword>
<reference evidence="3" key="2">
    <citation type="submission" date="2013-11" db="EMBL/GenBank/DDBJ databases">
        <title>Draft genome sequence of Anaerostipes caccae (DSM 14662).</title>
        <authorList>
            <person name="Sudarsanam P."/>
            <person name="Ley R."/>
            <person name="Guruge J."/>
            <person name="Turnbaugh P.J."/>
            <person name="Mahowald M."/>
            <person name="Liep D."/>
            <person name="Gordon J."/>
        </authorList>
    </citation>
    <scope>NUCLEOTIDE SEQUENCE</scope>
    <source>
        <strain evidence="3">DSM 14662</strain>
    </source>
</reference>
<gene>
    <name evidence="3" type="ORF">ANACAC_00365</name>
</gene>
<evidence type="ECO:0008006" key="5">
    <source>
        <dbReference type="Google" id="ProtNLM"/>
    </source>
</evidence>
<name>B0M9Z2_ANACD</name>
<dbReference type="EMBL" id="ABAX03000002">
    <property type="protein sequence ID" value="EDR99114.1"/>
    <property type="molecule type" value="Genomic_DNA"/>
</dbReference>
<feature type="transmembrane region" description="Helical" evidence="2">
    <location>
        <begin position="32"/>
        <end position="52"/>
    </location>
</feature>
<dbReference type="InterPro" id="IPR005531">
    <property type="entry name" value="Asp23"/>
</dbReference>
<proteinExistence type="inferred from homology"/>
<organism evidence="3 4">
    <name type="scientific">Anaerostipes caccae (strain DSM 14662 / CCUG 47493 / JCM 13470 / NCIMB 13811 / L1-92)</name>
    <dbReference type="NCBI Taxonomy" id="411490"/>
    <lineage>
        <taxon>Bacteria</taxon>
        <taxon>Bacillati</taxon>
        <taxon>Bacillota</taxon>
        <taxon>Clostridia</taxon>
        <taxon>Lachnospirales</taxon>
        <taxon>Lachnospiraceae</taxon>
        <taxon>Anaerostipes</taxon>
    </lineage>
</organism>